<keyword evidence="7" id="KW-0812">Transmembrane</keyword>
<keyword evidence="2" id="KW-0479">Metal-binding</keyword>
<protein>
    <submittedName>
        <fullName evidence="9">Putative extracellular zinc metalloproteinase (Putative)</fullName>
    </submittedName>
</protein>
<evidence type="ECO:0000256" key="5">
    <source>
        <dbReference type="ARBA" id="ARBA00023049"/>
    </source>
</evidence>
<evidence type="ECO:0000256" key="3">
    <source>
        <dbReference type="ARBA" id="ARBA00022801"/>
    </source>
</evidence>
<keyword evidence="5" id="KW-0482">Metalloprotease</keyword>
<keyword evidence="4" id="KW-0862">Zinc</keyword>
<keyword evidence="7" id="KW-0472">Membrane</keyword>
<accession>A0A0R1F5F5</accession>
<dbReference type="Pfam" id="PF00413">
    <property type="entry name" value="Peptidase_M10"/>
    <property type="match status" value="1"/>
</dbReference>
<proteinExistence type="predicted"/>
<dbReference type="PANTHER" id="PTHR10201:SF323">
    <property type="entry name" value="MATRIX METALLOPROTEINASE-21"/>
    <property type="match status" value="1"/>
</dbReference>
<dbReference type="GO" id="GO:0008270">
    <property type="term" value="F:zinc ion binding"/>
    <property type="evidence" value="ECO:0007669"/>
    <property type="project" value="InterPro"/>
</dbReference>
<evidence type="ECO:0000256" key="7">
    <source>
        <dbReference type="SAM" id="Phobius"/>
    </source>
</evidence>
<dbReference type="SMART" id="SM00235">
    <property type="entry name" value="ZnMc"/>
    <property type="match status" value="1"/>
</dbReference>
<gene>
    <name evidence="9" type="ORF">FD22_GL001027</name>
</gene>
<dbReference type="Gene3D" id="3.40.390.10">
    <property type="entry name" value="Collagenase (Catalytic Domain)"/>
    <property type="match status" value="1"/>
</dbReference>
<comment type="caution">
    <text evidence="9">The sequence shown here is derived from an EMBL/GenBank/DDBJ whole genome shotgun (WGS) entry which is preliminary data.</text>
</comment>
<evidence type="ECO:0000313" key="9">
    <source>
        <dbReference type="EMBL" id="KRK17055.1"/>
    </source>
</evidence>
<dbReference type="RefSeq" id="WP_010011154.1">
    <property type="nucleotide sequence ID" value="NZ_AZCN01000026.1"/>
</dbReference>
<dbReference type="InterPro" id="IPR024079">
    <property type="entry name" value="MetalloPept_cat_dom_sf"/>
</dbReference>
<keyword evidence="1" id="KW-0645">Protease</keyword>
<dbReference type="EMBL" id="AZCN01000026">
    <property type="protein sequence ID" value="KRK17055.1"/>
    <property type="molecule type" value="Genomic_DNA"/>
</dbReference>
<dbReference type="GO" id="GO:0031012">
    <property type="term" value="C:extracellular matrix"/>
    <property type="evidence" value="ECO:0007669"/>
    <property type="project" value="InterPro"/>
</dbReference>
<evidence type="ECO:0000256" key="2">
    <source>
        <dbReference type="ARBA" id="ARBA00022723"/>
    </source>
</evidence>
<evidence type="ECO:0000256" key="4">
    <source>
        <dbReference type="ARBA" id="ARBA00022833"/>
    </source>
</evidence>
<dbReference type="SUPFAM" id="SSF55486">
    <property type="entry name" value="Metalloproteases ('zincins'), catalytic domain"/>
    <property type="match status" value="1"/>
</dbReference>
<evidence type="ECO:0000256" key="6">
    <source>
        <dbReference type="SAM" id="MobiDB-lite"/>
    </source>
</evidence>
<evidence type="ECO:0000313" key="10">
    <source>
        <dbReference type="Proteomes" id="UP000051181"/>
    </source>
</evidence>
<feature type="domain" description="Peptidase metallopeptidase" evidence="8">
    <location>
        <begin position="90"/>
        <end position="241"/>
    </location>
</feature>
<feature type="transmembrane region" description="Helical" evidence="7">
    <location>
        <begin position="7"/>
        <end position="25"/>
    </location>
</feature>
<dbReference type="InterPro" id="IPR006026">
    <property type="entry name" value="Peptidase_Metallo"/>
</dbReference>
<dbReference type="AlphaFoldDB" id="A0A0R1F5F5"/>
<dbReference type="GO" id="GO:0004222">
    <property type="term" value="F:metalloendopeptidase activity"/>
    <property type="evidence" value="ECO:0007669"/>
    <property type="project" value="InterPro"/>
</dbReference>
<dbReference type="eggNOG" id="COG5549">
    <property type="taxonomic scope" value="Bacteria"/>
</dbReference>
<name>A0A0R1F5F5_9LACO</name>
<keyword evidence="7" id="KW-1133">Transmembrane helix</keyword>
<organism evidence="9 10">
    <name type="scientific">Loigolactobacillus coryniformis subsp. coryniformis KCTC 3167 = DSM 20001</name>
    <dbReference type="NCBI Taxonomy" id="913848"/>
    <lineage>
        <taxon>Bacteria</taxon>
        <taxon>Bacillati</taxon>
        <taxon>Bacillota</taxon>
        <taxon>Bacilli</taxon>
        <taxon>Lactobacillales</taxon>
        <taxon>Lactobacillaceae</taxon>
        <taxon>Loigolactobacillus</taxon>
    </lineage>
</organism>
<dbReference type="PANTHER" id="PTHR10201">
    <property type="entry name" value="MATRIX METALLOPROTEINASE"/>
    <property type="match status" value="1"/>
</dbReference>
<dbReference type="Proteomes" id="UP000051181">
    <property type="component" value="Unassembled WGS sequence"/>
</dbReference>
<keyword evidence="3" id="KW-0378">Hydrolase</keyword>
<sequence length="241" mass="25309">MKAIKGLLWAIVWAVVLLAGLYIFTTSDFKALSDKLTNEVAQWTAGVAPEATSSAASQASSTNSTSSSVATSSSSAATTTATPIEPNVQGKMLANTYYYQFDDDVPAAARQAFAQAIAVYNQTGIVKLVAGTGDSEENKITFSIYHKTMTAAERGTIELGHGGPNIIQRIGWGAYTANHASASLNATYTASFRKSVAVHELGHALGLDHSDSQDSVMYPVDQGKTSLTAADIAGLKSIYES</sequence>
<dbReference type="InterPro" id="IPR001818">
    <property type="entry name" value="Pept_M10_metallopeptidase"/>
</dbReference>
<evidence type="ECO:0000256" key="1">
    <source>
        <dbReference type="ARBA" id="ARBA00022670"/>
    </source>
</evidence>
<dbReference type="GO" id="GO:0006508">
    <property type="term" value="P:proteolysis"/>
    <property type="evidence" value="ECO:0007669"/>
    <property type="project" value="UniProtKB-KW"/>
</dbReference>
<dbReference type="GeneID" id="65917208"/>
<reference evidence="9 10" key="1">
    <citation type="journal article" date="2015" name="Genome Announc.">
        <title>Expanding the biotechnology potential of lactobacilli through comparative genomics of 213 strains and associated genera.</title>
        <authorList>
            <person name="Sun Z."/>
            <person name="Harris H.M."/>
            <person name="McCann A."/>
            <person name="Guo C."/>
            <person name="Argimon S."/>
            <person name="Zhang W."/>
            <person name="Yang X."/>
            <person name="Jeffery I.B."/>
            <person name="Cooney J.C."/>
            <person name="Kagawa T.F."/>
            <person name="Liu W."/>
            <person name="Song Y."/>
            <person name="Salvetti E."/>
            <person name="Wrobel A."/>
            <person name="Rasinkangas P."/>
            <person name="Parkhill J."/>
            <person name="Rea M.C."/>
            <person name="O'Sullivan O."/>
            <person name="Ritari J."/>
            <person name="Douillard F.P."/>
            <person name="Paul Ross R."/>
            <person name="Yang R."/>
            <person name="Briner A.E."/>
            <person name="Felis G.E."/>
            <person name="de Vos W.M."/>
            <person name="Barrangou R."/>
            <person name="Klaenhammer T.R."/>
            <person name="Caufield P.W."/>
            <person name="Cui Y."/>
            <person name="Zhang H."/>
            <person name="O'Toole P.W."/>
        </authorList>
    </citation>
    <scope>NUCLEOTIDE SEQUENCE [LARGE SCALE GENOMIC DNA]</scope>
    <source>
        <strain evidence="9 10">DSM 20001</strain>
    </source>
</reference>
<evidence type="ECO:0000259" key="8">
    <source>
        <dbReference type="SMART" id="SM00235"/>
    </source>
</evidence>
<feature type="region of interest" description="Disordered" evidence="6">
    <location>
        <begin position="54"/>
        <end position="81"/>
    </location>
</feature>
<dbReference type="PATRIC" id="fig|913848.6.peg.1059"/>